<evidence type="ECO:0000313" key="2">
    <source>
        <dbReference type="Proteomes" id="UP001221838"/>
    </source>
</evidence>
<name>A0ABT5DJJ6_9BACT</name>
<accession>A0ABT5DJJ6</accession>
<sequence>MPSELFEKLAAGDTTAAKESLAKVLEALGLDGTAAANDNASGVEEGVSEEGLDALIKLLSELVTQNPELTKQLVQDSELMKQFAQSPSEVVNALL</sequence>
<reference evidence="1 2" key="1">
    <citation type="submission" date="2022-11" db="EMBL/GenBank/DDBJ databases">
        <title>Minimal conservation of predation-associated metabolite biosynthetic gene clusters underscores biosynthetic potential of Myxococcota including descriptions for ten novel species: Archangium lansinium sp. nov., Myxococcus landrumus sp. nov., Nannocystis bai.</title>
        <authorList>
            <person name="Ahearne A."/>
            <person name="Stevens C."/>
            <person name="Dowd S."/>
        </authorList>
    </citation>
    <scope>NUCLEOTIDE SEQUENCE [LARGE SCALE GENOMIC DNA]</scope>
    <source>
        <strain evidence="1 2">NCWAL01</strain>
    </source>
</reference>
<dbReference type="EMBL" id="JAQNDM010000002">
    <property type="protein sequence ID" value="MDC0713835.1"/>
    <property type="molecule type" value="Genomic_DNA"/>
</dbReference>
<dbReference type="RefSeq" id="WP_272144266.1">
    <property type="nucleotide sequence ID" value="NZ_JAQNDM010000002.1"/>
</dbReference>
<evidence type="ECO:0000313" key="1">
    <source>
        <dbReference type="EMBL" id="MDC0713835.1"/>
    </source>
</evidence>
<keyword evidence="2" id="KW-1185">Reference proteome</keyword>
<dbReference type="Proteomes" id="UP001221838">
    <property type="component" value="Unassembled WGS sequence"/>
</dbReference>
<comment type="caution">
    <text evidence="1">The sequence shown here is derived from an EMBL/GenBank/DDBJ whole genome shotgun (WGS) entry which is preliminary data.</text>
</comment>
<organism evidence="1 2">
    <name type="scientific">Stigmatella ashevillensis</name>
    <dbReference type="NCBI Taxonomy" id="2995309"/>
    <lineage>
        <taxon>Bacteria</taxon>
        <taxon>Pseudomonadati</taxon>
        <taxon>Myxococcota</taxon>
        <taxon>Myxococcia</taxon>
        <taxon>Myxococcales</taxon>
        <taxon>Cystobacterineae</taxon>
        <taxon>Archangiaceae</taxon>
        <taxon>Stigmatella</taxon>
    </lineage>
</organism>
<proteinExistence type="predicted"/>
<protein>
    <submittedName>
        <fullName evidence="1">Uncharacterized protein</fullName>
    </submittedName>
</protein>
<gene>
    <name evidence="1" type="ORF">POL68_35550</name>
</gene>